<dbReference type="InterPro" id="IPR018247">
    <property type="entry name" value="EF_Hand_1_Ca_BS"/>
</dbReference>
<evidence type="ECO:0000256" key="2">
    <source>
        <dbReference type="ARBA" id="ARBA00022837"/>
    </source>
</evidence>
<keyword evidence="1" id="KW-0479">Metal-binding</keyword>
<reference evidence="6" key="1">
    <citation type="submission" date="2025-08" db="UniProtKB">
        <authorList>
            <consortium name="RefSeq"/>
        </authorList>
    </citation>
    <scope>IDENTIFICATION</scope>
</reference>
<dbReference type="InterPro" id="IPR002048">
    <property type="entry name" value="EF_hand_dom"/>
</dbReference>
<accession>A0A9Y3RMD0</accession>
<keyword evidence="2" id="KW-0106">Calcium</keyword>
<dbReference type="SUPFAM" id="SSF47473">
    <property type="entry name" value="EF-hand"/>
    <property type="match status" value="1"/>
</dbReference>
<dbReference type="RefSeq" id="XP_005738178.1">
    <property type="nucleotide sequence ID" value="XM_005738121.1"/>
</dbReference>
<dbReference type="InterPro" id="IPR011992">
    <property type="entry name" value="EF-hand-dom_pair"/>
</dbReference>
<dbReference type="GeneID" id="102199096"/>
<feature type="region of interest" description="Disordered" evidence="3">
    <location>
        <begin position="1"/>
        <end position="32"/>
    </location>
</feature>
<name>A0A9Y3RMD0_9CICH</name>
<feature type="region of interest" description="Disordered" evidence="3">
    <location>
        <begin position="66"/>
        <end position="90"/>
    </location>
</feature>
<organism evidence="5 6">
    <name type="scientific">Pundamilia nyererei</name>
    <dbReference type="NCBI Taxonomy" id="303518"/>
    <lineage>
        <taxon>Eukaryota</taxon>
        <taxon>Metazoa</taxon>
        <taxon>Chordata</taxon>
        <taxon>Craniata</taxon>
        <taxon>Vertebrata</taxon>
        <taxon>Euteleostomi</taxon>
        <taxon>Actinopterygii</taxon>
        <taxon>Neopterygii</taxon>
        <taxon>Teleostei</taxon>
        <taxon>Neoteleostei</taxon>
        <taxon>Acanthomorphata</taxon>
        <taxon>Ovalentaria</taxon>
        <taxon>Cichlomorphae</taxon>
        <taxon>Cichliformes</taxon>
        <taxon>Cichlidae</taxon>
        <taxon>African cichlids</taxon>
        <taxon>Pseudocrenilabrinae</taxon>
        <taxon>Haplochromini</taxon>
        <taxon>Pundamilia</taxon>
    </lineage>
</organism>
<dbReference type="PROSITE" id="PS50222">
    <property type="entry name" value="EF_HAND_2"/>
    <property type="match status" value="1"/>
</dbReference>
<dbReference type="Pfam" id="PF13202">
    <property type="entry name" value="EF-hand_5"/>
    <property type="match status" value="1"/>
</dbReference>
<sequence>MGEDEECSSAPSRRGENAENGKSGAALDPEREKRYAELFEQLDLNKDGRVDINELKTGLATRGLQLREAEKVTEEPTQSSESNGDTRSQVKLDDDLLVHYCI</sequence>
<evidence type="ECO:0000256" key="1">
    <source>
        <dbReference type="ARBA" id="ARBA00022723"/>
    </source>
</evidence>
<gene>
    <name evidence="6" type="primary">LOC102199096</name>
</gene>
<feature type="compositionally biased region" description="Polar residues" evidence="3">
    <location>
        <begin position="75"/>
        <end position="87"/>
    </location>
</feature>
<dbReference type="GO" id="GO:0005509">
    <property type="term" value="F:calcium ion binding"/>
    <property type="evidence" value="ECO:0007669"/>
    <property type="project" value="InterPro"/>
</dbReference>
<feature type="domain" description="EF-hand" evidence="4">
    <location>
        <begin position="30"/>
        <end position="65"/>
    </location>
</feature>
<keyword evidence="5" id="KW-1185">Reference proteome</keyword>
<evidence type="ECO:0000259" key="4">
    <source>
        <dbReference type="PROSITE" id="PS50222"/>
    </source>
</evidence>
<evidence type="ECO:0000313" key="5">
    <source>
        <dbReference type="Proteomes" id="UP000695023"/>
    </source>
</evidence>
<protein>
    <submittedName>
        <fullName evidence="6">Calcium-binding mitochondrial carrier protein SCaMC-1-like</fullName>
    </submittedName>
</protein>
<evidence type="ECO:0000313" key="6">
    <source>
        <dbReference type="RefSeq" id="XP_005738178.1"/>
    </source>
</evidence>
<dbReference type="Gene3D" id="1.10.238.10">
    <property type="entry name" value="EF-hand"/>
    <property type="match status" value="1"/>
</dbReference>
<proteinExistence type="predicted"/>
<dbReference type="PROSITE" id="PS00018">
    <property type="entry name" value="EF_HAND_1"/>
    <property type="match status" value="1"/>
</dbReference>
<dbReference type="Proteomes" id="UP000695023">
    <property type="component" value="Unplaced"/>
</dbReference>
<dbReference type="AlphaFoldDB" id="A0A9Y3RMD0"/>
<evidence type="ECO:0000256" key="3">
    <source>
        <dbReference type="SAM" id="MobiDB-lite"/>
    </source>
</evidence>